<sequence length="227" mass="25555">MYVVYTRCMGSASSKAPSIALAVKEISYLHHKPCAPPSTSWAGRRVVDLSFGYNDRTVYWDEDGRFRINATVQSNDVEDWCVQLHTATLYKHKDERTRVIVEATQMAREKVPCISKPYVSLSEKELRVLVDEISTPTHGGTHMDAPRHFSKIGWSASEIPLDRLLMVPIALIDVQAEAARNASYLMPVAEVLRWEAQNGLLPYNCLLLIRSGWSKVRTMFGGTPAEM</sequence>
<dbReference type="Gene3D" id="3.50.30.50">
    <property type="entry name" value="Putative cyclase"/>
    <property type="match status" value="1"/>
</dbReference>
<dbReference type="Pfam" id="PF04199">
    <property type="entry name" value="Cyclase"/>
    <property type="match status" value="1"/>
</dbReference>
<reference evidence="2" key="2">
    <citation type="submission" date="2021-09" db="EMBL/GenBank/DDBJ databases">
        <authorList>
            <person name="Jia N."/>
            <person name="Wang J."/>
            <person name="Shi W."/>
            <person name="Du L."/>
            <person name="Sun Y."/>
            <person name="Zhan W."/>
            <person name="Jiang J."/>
            <person name="Wang Q."/>
            <person name="Zhang B."/>
            <person name="Ji P."/>
            <person name="Sakyi L.B."/>
            <person name="Cui X."/>
            <person name="Yuan T."/>
            <person name="Jiang B."/>
            <person name="Yang W."/>
            <person name="Lam T.T.-Y."/>
            <person name="Chang Q."/>
            <person name="Ding S."/>
            <person name="Wang X."/>
            <person name="Zhu J."/>
            <person name="Ruan X."/>
            <person name="Zhao L."/>
            <person name="Wei J."/>
            <person name="Que T."/>
            <person name="Du C."/>
            <person name="Cheng J."/>
            <person name="Dai P."/>
            <person name="Han X."/>
            <person name="Huang E."/>
            <person name="Gao Y."/>
            <person name="Liu J."/>
            <person name="Shao H."/>
            <person name="Ye R."/>
            <person name="Li L."/>
            <person name="Wei W."/>
            <person name="Wang X."/>
            <person name="Wang C."/>
            <person name="Huo Q."/>
            <person name="Li W."/>
            <person name="Guo W."/>
            <person name="Chen H."/>
            <person name="Chen S."/>
            <person name="Zhou L."/>
            <person name="Zhou L."/>
            <person name="Ni X."/>
            <person name="Tian J."/>
            <person name="Zhou Y."/>
            <person name="Sheng Y."/>
            <person name="Liu T."/>
            <person name="Pan Y."/>
            <person name="Xia L."/>
            <person name="Li J."/>
            <person name="Zhao F."/>
            <person name="Cao W."/>
        </authorList>
    </citation>
    <scope>NUCLEOTIDE SEQUENCE</scope>
    <source>
        <strain evidence="2">Rmic-2018</strain>
        <tissue evidence="2">Larvae</tissue>
    </source>
</reference>
<dbReference type="VEuPathDB" id="VectorBase:LOC119170669"/>
<evidence type="ECO:0000256" key="1">
    <source>
        <dbReference type="ARBA" id="ARBA00007865"/>
    </source>
</evidence>
<organism evidence="2 3">
    <name type="scientific">Rhipicephalus microplus</name>
    <name type="common">Cattle tick</name>
    <name type="synonym">Boophilus microplus</name>
    <dbReference type="NCBI Taxonomy" id="6941"/>
    <lineage>
        <taxon>Eukaryota</taxon>
        <taxon>Metazoa</taxon>
        <taxon>Ecdysozoa</taxon>
        <taxon>Arthropoda</taxon>
        <taxon>Chelicerata</taxon>
        <taxon>Arachnida</taxon>
        <taxon>Acari</taxon>
        <taxon>Parasitiformes</taxon>
        <taxon>Ixodida</taxon>
        <taxon>Ixodoidea</taxon>
        <taxon>Ixodidae</taxon>
        <taxon>Rhipicephalinae</taxon>
        <taxon>Rhipicephalus</taxon>
        <taxon>Boophilus</taxon>
    </lineage>
</organism>
<dbReference type="Proteomes" id="UP000821866">
    <property type="component" value="Unassembled WGS sequence"/>
</dbReference>
<evidence type="ECO:0000313" key="2">
    <source>
        <dbReference type="EMBL" id="KAH8026614.1"/>
    </source>
</evidence>
<evidence type="ECO:0000313" key="3">
    <source>
        <dbReference type="Proteomes" id="UP000821866"/>
    </source>
</evidence>
<protein>
    <submittedName>
        <fullName evidence="2">Uncharacterized protein</fullName>
    </submittedName>
</protein>
<dbReference type="InterPro" id="IPR007325">
    <property type="entry name" value="KFase/CYL"/>
</dbReference>
<comment type="similarity">
    <text evidence="1">Belongs to the Cyclase 1 superfamily.</text>
</comment>
<proteinExistence type="inferred from homology"/>
<dbReference type="InterPro" id="IPR037175">
    <property type="entry name" value="KFase_sf"/>
</dbReference>
<gene>
    <name evidence="2" type="ORF">HPB51_022589</name>
</gene>
<name>A0A9J6DX42_RHIMP</name>
<dbReference type="EMBL" id="JABSTU010000007">
    <property type="protein sequence ID" value="KAH8026614.1"/>
    <property type="molecule type" value="Genomic_DNA"/>
</dbReference>
<comment type="caution">
    <text evidence="2">The sequence shown here is derived from an EMBL/GenBank/DDBJ whole genome shotgun (WGS) entry which is preliminary data.</text>
</comment>
<dbReference type="AlphaFoldDB" id="A0A9J6DX42"/>
<keyword evidence="3" id="KW-1185">Reference proteome</keyword>
<dbReference type="GO" id="GO:0019441">
    <property type="term" value="P:L-tryptophan catabolic process to kynurenine"/>
    <property type="evidence" value="ECO:0007669"/>
    <property type="project" value="InterPro"/>
</dbReference>
<accession>A0A9J6DX42</accession>
<dbReference type="PANTHER" id="PTHR43564:SF2">
    <property type="entry name" value="BLR6059 PROTEIN"/>
    <property type="match status" value="1"/>
</dbReference>
<dbReference type="SUPFAM" id="SSF102198">
    <property type="entry name" value="Putative cyclase"/>
    <property type="match status" value="1"/>
</dbReference>
<dbReference type="PANTHER" id="PTHR43564">
    <property type="entry name" value="KYNURENINE FORMAMIDASE-LIKE PROTEIN"/>
    <property type="match status" value="1"/>
</dbReference>
<dbReference type="GO" id="GO:0004061">
    <property type="term" value="F:arylformamidase activity"/>
    <property type="evidence" value="ECO:0007669"/>
    <property type="project" value="InterPro"/>
</dbReference>
<reference evidence="2" key="1">
    <citation type="journal article" date="2020" name="Cell">
        <title>Large-Scale Comparative Analyses of Tick Genomes Elucidate Their Genetic Diversity and Vector Capacities.</title>
        <authorList>
            <consortium name="Tick Genome and Microbiome Consortium (TIGMIC)"/>
            <person name="Jia N."/>
            <person name="Wang J."/>
            <person name="Shi W."/>
            <person name="Du L."/>
            <person name="Sun Y."/>
            <person name="Zhan W."/>
            <person name="Jiang J.F."/>
            <person name="Wang Q."/>
            <person name="Zhang B."/>
            <person name="Ji P."/>
            <person name="Bell-Sakyi L."/>
            <person name="Cui X.M."/>
            <person name="Yuan T.T."/>
            <person name="Jiang B.G."/>
            <person name="Yang W.F."/>
            <person name="Lam T.T."/>
            <person name="Chang Q.C."/>
            <person name="Ding S.J."/>
            <person name="Wang X.J."/>
            <person name="Zhu J.G."/>
            <person name="Ruan X.D."/>
            <person name="Zhao L."/>
            <person name="Wei J.T."/>
            <person name="Ye R.Z."/>
            <person name="Que T.C."/>
            <person name="Du C.H."/>
            <person name="Zhou Y.H."/>
            <person name="Cheng J.X."/>
            <person name="Dai P.F."/>
            <person name="Guo W.B."/>
            <person name="Han X.H."/>
            <person name="Huang E.J."/>
            <person name="Li L.F."/>
            <person name="Wei W."/>
            <person name="Gao Y.C."/>
            <person name="Liu J.Z."/>
            <person name="Shao H.Z."/>
            <person name="Wang X."/>
            <person name="Wang C.C."/>
            <person name="Yang T.C."/>
            <person name="Huo Q.B."/>
            <person name="Li W."/>
            <person name="Chen H.Y."/>
            <person name="Chen S.E."/>
            <person name="Zhou L.G."/>
            <person name="Ni X.B."/>
            <person name="Tian J.H."/>
            <person name="Sheng Y."/>
            <person name="Liu T."/>
            <person name="Pan Y.S."/>
            <person name="Xia L.Y."/>
            <person name="Li J."/>
            <person name="Zhao F."/>
            <person name="Cao W.C."/>
        </authorList>
    </citation>
    <scope>NUCLEOTIDE SEQUENCE</scope>
    <source>
        <strain evidence="2">Rmic-2018</strain>
    </source>
</reference>